<dbReference type="PROSITE" id="PS50176">
    <property type="entry name" value="ARM_REPEAT"/>
    <property type="match status" value="1"/>
</dbReference>
<name>A0A978VMG0_ZIZJJ</name>
<comment type="caution">
    <text evidence="5">The sequence shown here is derived from an EMBL/GenBank/DDBJ whole genome shotgun (WGS) entry which is preliminary data.</text>
</comment>
<dbReference type="SMART" id="SM00185">
    <property type="entry name" value="ARM"/>
    <property type="match status" value="3"/>
</dbReference>
<dbReference type="InterPro" id="IPR058678">
    <property type="entry name" value="ARM_PUB"/>
</dbReference>
<feature type="repeat" description="ARM" evidence="3">
    <location>
        <begin position="182"/>
        <end position="225"/>
    </location>
</feature>
<dbReference type="EMBL" id="JAEACU010000003">
    <property type="protein sequence ID" value="KAH7536735.1"/>
    <property type="molecule type" value="Genomic_DNA"/>
</dbReference>
<dbReference type="FunFam" id="1.25.10.10:FF:000561">
    <property type="entry name" value="ARM repeat superfamily protein"/>
    <property type="match status" value="1"/>
</dbReference>
<dbReference type="SUPFAM" id="SSF48371">
    <property type="entry name" value="ARM repeat"/>
    <property type="match status" value="1"/>
</dbReference>
<evidence type="ECO:0000256" key="1">
    <source>
        <dbReference type="ARBA" id="ARBA00022737"/>
    </source>
</evidence>
<dbReference type="InterPro" id="IPR000225">
    <property type="entry name" value="Armadillo"/>
</dbReference>
<dbReference type="Pfam" id="PF25598">
    <property type="entry name" value="ARM_PUB"/>
    <property type="match status" value="1"/>
</dbReference>
<evidence type="ECO:0000313" key="6">
    <source>
        <dbReference type="Proteomes" id="UP000813462"/>
    </source>
</evidence>
<feature type="domain" description="U-box" evidence="4">
    <location>
        <begin position="13"/>
        <end position="304"/>
    </location>
</feature>
<organism evidence="5 6">
    <name type="scientific">Ziziphus jujuba var. spinosa</name>
    <dbReference type="NCBI Taxonomy" id="714518"/>
    <lineage>
        <taxon>Eukaryota</taxon>
        <taxon>Viridiplantae</taxon>
        <taxon>Streptophyta</taxon>
        <taxon>Embryophyta</taxon>
        <taxon>Tracheophyta</taxon>
        <taxon>Spermatophyta</taxon>
        <taxon>Magnoliopsida</taxon>
        <taxon>eudicotyledons</taxon>
        <taxon>Gunneridae</taxon>
        <taxon>Pentapetalae</taxon>
        <taxon>rosids</taxon>
        <taxon>fabids</taxon>
        <taxon>Rosales</taxon>
        <taxon>Rhamnaceae</taxon>
        <taxon>Paliureae</taxon>
        <taxon>Ziziphus</taxon>
    </lineage>
</organism>
<evidence type="ECO:0000313" key="5">
    <source>
        <dbReference type="EMBL" id="KAH7536735.1"/>
    </source>
</evidence>
<dbReference type="Gene3D" id="1.25.10.10">
    <property type="entry name" value="Leucine-rich Repeat Variant"/>
    <property type="match status" value="1"/>
</dbReference>
<gene>
    <name evidence="5" type="ORF">FEM48_Zijuj03G0018200</name>
</gene>
<dbReference type="InterPro" id="IPR016024">
    <property type="entry name" value="ARM-type_fold"/>
</dbReference>
<evidence type="ECO:0000259" key="4">
    <source>
        <dbReference type="Pfam" id="PF25598"/>
    </source>
</evidence>
<dbReference type="InterPro" id="IPR011989">
    <property type="entry name" value="ARM-like"/>
</dbReference>
<dbReference type="Proteomes" id="UP000813462">
    <property type="component" value="Unassembled WGS sequence"/>
</dbReference>
<dbReference type="PANTHER" id="PTHR23315">
    <property type="entry name" value="U BOX DOMAIN-CONTAINING"/>
    <property type="match status" value="1"/>
</dbReference>
<reference evidence="5" key="1">
    <citation type="journal article" date="2021" name="Front. Plant Sci.">
        <title>Chromosome-Scale Genome Assembly for Chinese Sour Jujube and Insights Into Its Genome Evolution and Domestication Signature.</title>
        <authorList>
            <person name="Shen L.-Y."/>
            <person name="Luo H."/>
            <person name="Wang X.-L."/>
            <person name="Wang X.-M."/>
            <person name="Qiu X.-J."/>
            <person name="Liu H."/>
            <person name="Zhou S.-S."/>
            <person name="Jia K.-H."/>
            <person name="Nie S."/>
            <person name="Bao Y.-T."/>
            <person name="Zhang R.-G."/>
            <person name="Yun Q.-Z."/>
            <person name="Chai Y.-H."/>
            <person name="Lu J.-Y."/>
            <person name="Li Y."/>
            <person name="Zhao S.-W."/>
            <person name="Mao J.-F."/>
            <person name="Jia S.-G."/>
            <person name="Mao Y.-M."/>
        </authorList>
    </citation>
    <scope>NUCLEOTIDE SEQUENCE</scope>
    <source>
        <strain evidence="5">AT0</strain>
        <tissue evidence="5">Leaf</tissue>
    </source>
</reference>
<proteinExistence type="predicted"/>
<keyword evidence="1" id="KW-0677">Repeat</keyword>
<evidence type="ECO:0000256" key="3">
    <source>
        <dbReference type="PROSITE-ProRule" id="PRU00259"/>
    </source>
</evidence>
<dbReference type="PANTHER" id="PTHR23315:SF238">
    <property type="entry name" value="ARM REPEAT SUPERFAMILY PROTEIN"/>
    <property type="match status" value="1"/>
</dbReference>
<dbReference type="AlphaFoldDB" id="A0A978VMG0"/>
<evidence type="ECO:0000256" key="2">
    <source>
        <dbReference type="ARBA" id="ARBA00022786"/>
    </source>
</evidence>
<protein>
    <recommendedName>
        <fullName evidence="4">U-box domain-containing protein</fullName>
    </recommendedName>
</protein>
<accession>A0A978VMG0</accession>
<keyword evidence="2" id="KW-0833">Ubl conjugation pathway</keyword>
<sequence>MNMMDTEVKRRTIRTLVGKLSSVSEQTRAAALSELRLITKQDDQSRPLIAEAGAIPYLAETLYSSSHADQENAAATLLNLSITSRHSLVSTRGLLDAISHALRNHRSSTSPAAVQSSAATLHSLLVADELRPIVGSKRDIIYSLIDIIKTPNSPPRSIKDALKALFGIALYPLNRSSLIELGAVPPLFSLVVKDGRVGIVEDATAVVAQIAGCEESEEAFLKAKGVGVMADLLDPSTGSSLRTKENAVSGLLNLGRCGGEKVGKEVREMGLKVVDGIVDVAENGSSKGKGKAVALLKMIDSAMDTLNPCGLHGSCMATRGNMPGKEHLHGAR</sequence>